<keyword evidence="6" id="KW-1185">Reference proteome</keyword>
<keyword evidence="2" id="KW-0547">Nucleotide-binding</keyword>
<dbReference type="PANTHER" id="PTHR24220">
    <property type="entry name" value="IMPORT ATP-BINDING PROTEIN"/>
    <property type="match status" value="1"/>
</dbReference>
<dbReference type="InterPro" id="IPR003439">
    <property type="entry name" value="ABC_transporter-like_ATP-bd"/>
</dbReference>
<dbReference type="EMBL" id="NRSD01000002">
    <property type="protein sequence ID" value="MBK1643827.1"/>
    <property type="molecule type" value="Genomic_DNA"/>
</dbReference>
<dbReference type="GO" id="GO:0005886">
    <property type="term" value="C:plasma membrane"/>
    <property type="evidence" value="ECO:0007669"/>
    <property type="project" value="TreeGrafter"/>
</dbReference>
<evidence type="ECO:0000256" key="3">
    <source>
        <dbReference type="ARBA" id="ARBA00022840"/>
    </source>
</evidence>
<gene>
    <name evidence="5" type="ORF">CKO25_03955</name>
</gene>
<dbReference type="Pfam" id="PF00005">
    <property type="entry name" value="ABC_tran"/>
    <property type="match status" value="1"/>
</dbReference>
<keyword evidence="1" id="KW-0813">Transport</keyword>
<evidence type="ECO:0000256" key="2">
    <source>
        <dbReference type="ARBA" id="ARBA00022741"/>
    </source>
</evidence>
<evidence type="ECO:0000313" key="6">
    <source>
        <dbReference type="Proteomes" id="UP001138802"/>
    </source>
</evidence>
<evidence type="ECO:0000259" key="4">
    <source>
        <dbReference type="PROSITE" id="PS50893"/>
    </source>
</evidence>
<dbReference type="SMART" id="SM00382">
    <property type="entry name" value="AAA"/>
    <property type="match status" value="1"/>
</dbReference>
<dbReference type="PROSITE" id="PS50893">
    <property type="entry name" value="ABC_TRANSPORTER_2"/>
    <property type="match status" value="1"/>
</dbReference>
<accession>A0A9X0WFP6</accession>
<dbReference type="Gene3D" id="3.40.50.300">
    <property type="entry name" value="P-loop containing nucleotide triphosphate hydrolases"/>
    <property type="match status" value="1"/>
</dbReference>
<sequence length="245" mass="27463">MTRQDLHPRPIVDLDGLRFRWRSNASSLLSIERLRIAPGERILIEGPSGSGKTTLLNLLAGVITPSQGRIHILGQRLDTMTAIARDHFRADHIGYVFQMFNLIPYLSILENVLLPCRFSRRRRERAQAMRPGPRQRTSQALRAEALRLLEQLDLGEAACAKQPVTQLSVGQQQRVAAARALIGAPEILIADEPTSALDADRREDFLQLLLTECADSKMTLIVVSHDQALSALFDRRVRLINGEIH</sequence>
<evidence type="ECO:0000313" key="5">
    <source>
        <dbReference type="EMBL" id="MBK1643827.1"/>
    </source>
</evidence>
<reference evidence="5 6" key="1">
    <citation type="journal article" date="2020" name="Microorganisms">
        <title>Osmotic Adaptation and Compatible Solute Biosynthesis of Phototrophic Bacteria as Revealed from Genome Analyses.</title>
        <authorList>
            <person name="Imhoff J.F."/>
            <person name="Rahn T."/>
            <person name="Kunzel S."/>
            <person name="Keller A."/>
            <person name="Neulinger S.C."/>
        </authorList>
    </citation>
    <scope>NUCLEOTIDE SEQUENCE [LARGE SCALE GENOMIC DNA]</scope>
    <source>
        <strain evidence="5 6">DSM 21303</strain>
    </source>
</reference>
<dbReference type="GO" id="GO:0022857">
    <property type="term" value="F:transmembrane transporter activity"/>
    <property type="evidence" value="ECO:0007669"/>
    <property type="project" value="TreeGrafter"/>
</dbReference>
<proteinExistence type="predicted"/>
<comment type="caution">
    <text evidence="5">The sequence shown here is derived from an EMBL/GenBank/DDBJ whole genome shotgun (WGS) entry which is preliminary data.</text>
</comment>
<dbReference type="SUPFAM" id="SSF52540">
    <property type="entry name" value="P-loop containing nucleoside triphosphate hydrolases"/>
    <property type="match status" value="1"/>
</dbReference>
<dbReference type="InterPro" id="IPR003593">
    <property type="entry name" value="AAA+_ATPase"/>
</dbReference>
<dbReference type="RefSeq" id="WP_200386610.1">
    <property type="nucleotide sequence ID" value="NZ_NRSD01000002.1"/>
</dbReference>
<dbReference type="InterPro" id="IPR017911">
    <property type="entry name" value="MacB-like_ATP-bd"/>
</dbReference>
<dbReference type="PANTHER" id="PTHR24220:SF611">
    <property type="entry name" value="ATP-BINDING COMPONENT OF ABC TRANSPORTER-RELATED"/>
    <property type="match status" value="1"/>
</dbReference>
<organism evidence="5 6">
    <name type="scientific">Thiocapsa imhoffii</name>
    <dbReference type="NCBI Taxonomy" id="382777"/>
    <lineage>
        <taxon>Bacteria</taxon>
        <taxon>Pseudomonadati</taxon>
        <taxon>Pseudomonadota</taxon>
        <taxon>Gammaproteobacteria</taxon>
        <taxon>Chromatiales</taxon>
        <taxon>Chromatiaceae</taxon>
        <taxon>Thiocapsa</taxon>
    </lineage>
</organism>
<feature type="domain" description="ABC transporter" evidence="4">
    <location>
        <begin position="12"/>
        <end position="245"/>
    </location>
</feature>
<protein>
    <submittedName>
        <fullName evidence="5">Methionine ABC transporter ATP-binding protein</fullName>
    </submittedName>
</protein>
<dbReference type="InterPro" id="IPR027417">
    <property type="entry name" value="P-loop_NTPase"/>
</dbReference>
<dbReference type="InterPro" id="IPR015854">
    <property type="entry name" value="ABC_transpr_LolD-like"/>
</dbReference>
<name>A0A9X0WFP6_9GAMM</name>
<evidence type="ECO:0000256" key="1">
    <source>
        <dbReference type="ARBA" id="ARBA00022448"/>
    </source>
</evidence>
<dbReference type="GO" id="GO:0016887">
    <property type="term" value="F:ATP hydrolysis activity"/>
    <property type="evidence" value="ECO:0007669"/>
    <property type="project" value="InterPro"/>
</dbReference>
<dbReference type="GO" id="GO:0005524">
    <property type="term" value="F:ATP binding"/>
    <property type="evidence" value="ECO:0007669"/>
    <property type="project" value="UniProtKB-KW"/>
</dbReference>
<dbReference type="AlphaFoldDB" id="A0A9X0WFP6"/>
<dbReference type="CDD" id="cd03255">
    <property type="entry name" value="ABC_MJ0796_LolCDE_FtsE"/>
    <property type="match status" value="1"/>
</dbReference>
<keyword evidence="3 5" id="KW-0067">ATP-binding</keyword>
<dbReference type="Proteomes" id="UP001138802">
    <property type="component" value="Unassembled WGS sequence"/>
</dbReference>